<dbReference type="Proteomes" id="UP001500582">
    <property type="component" value="Unassembled WGS sequence"/>
</dbReference>
<evidence type="ECO:0000313" key="3">
    <source>
        <dbReference type="Proteomes" id="UP001500582"/>
    </source>
</evidence>
<gene>
    <name evidence="2" type="ORF">GCM10023149_45630</name>
</gene>
<dbReference type="EMBL" id="BAABFT010000017">
    <property type="protein sequence ID" value="GAA4336630.1"/>
    <property type="molecule type" value="Genomic_DNA"/>
</dbReference>
<name>A0ABP8HB31_9SPHI</name>
<sequence length="167" mass="18979">MKVTYSKFMACALAVAEIGLLAAYSYSYRKDLTAHTWTPYVAGFIMAGILLTIIYRNVVPAFKNAVALEMNEHQLINNTDNRTLDWTEIKKIHLFDSGVISIELHDAEALRPVTMLGYLPYGLSKLMYRSPLVIGTRMLNNKATVIHETMLQYWNAANLHRNVICPR</sequence>
<feature type="transmembrane region" description="Helical" evidence="1">
    <location>
        <begin position="37"/>
        <end position="55"/>
    </location>
</feature>
<evidence type="ECO:0000256" key="1">
    <source>
        <dbReference type="SAM" id="Phobius"/>
    </source>
</evidence>
<reference evidence="3" key="1">
    <citation type="journal article" date="2019" name="Int. J. Syst. Evol. Microbiol.">
        <title>The Global Catalogue of Microorganisms (GCM) 10K type strain sequencing project: providing services to taxonomists for standard genome sequencing and annotation.</title>
        <authorList>
            <consortium name="The Broad Institute Genomics Platform"/>
            <consortium name="The Broad Institute Genome Sequencing Center for Infectious Disease"/>
            <person name="Wu L."/>
            <person name="Ma J."/>
        </authorList>
    </citation>
    <scope>NUCLEOTIDE SEQUENCE [LARGE SCALE GENOMIC DNA]</scope>
    <source>
        <strain evidence="3">JCM 17705</strain>
    </source>
</reference>
<dbReference type="RefSeq" id="WP_345213508.1">
    <property type="nucleotide sequence ID" value="NZ_BAABFT010000017.1"/>
</dbReference>
<keyword evidence="1" id="KW-0812">Transmembrane</keyword>
<evidence type="ECO:0000313" key="2">
    <source>
        <dbReference type="EMBL" id="GAA4336630.1"/>
    </source>
</evidence>
<accession>A0ABP8HB31</accession>
<keyword evidence="3" id="KW-1185">Reference proteome</keyword>
<proteinExistence type="predicted"/>
<protein>
    <submittedName>
        <fullName evidence="2">Uncharacterized protein</fullName>
    </submittedName>
</protein>
<comment type="caution">
    <text evidence="2">The sequence shown here is derived from an EMBL/GenBank/DDBJ whole genome shotgun (WGS) entry which is preliminary data.</text>
</comment>
<organism evidence="2 3">
    <name type="scientific">Mucilaginibacter gynuensis</name>
    <dbReference type="NCBI Taxonomy" id="1302236"/>
    <lineage>
        <taxon>Bacteria</taxon>
        <taxon>Pseudomonadati</taxon>
        <taxon>Bacteroidota</taxon>
        <taxon>Sphingobacteriia</taxon>
        <taxon>Sphingobacteriales</taxon>
        <taxon>Sphingobacteriaceae</taxon>
        <taxon>Mucilaginibacter</taxon>
    </lineage>
</organism>
<keyword evidence="1" id="KW-1133">Transmembrane helix</keyword>
<keyword evidence="1" id="KW-0472">Membrane</keyword>